<comment type="caution">
    <text evidence="1">The sequence shown here is derived from an EMBL/GenBank/DDBJ whole genome shotgun (WGS) entry which is preliminary data.</text>
</comment>
<organism evidence="1 2">
    <name type="scientific">Actinomadura alba</name>
    <dbReference type="NCBI Taxonomy" id="406431"/>
    <lineage>
        <taxon>Bacteria</taxon>
        <taxon>Bacillati</taxon>
        <taxon>Actinomycetota</taxon>
        <taxon>Actinomycetes</taxon>
        <taxon>Streptosporangiales</taxon>
        <taxon>Thermomonosporaceae</taxon>
        <taxon>Actinomadura</taxon>
    </lineage>
</organism>
<reference evidence="1 2" key="1">
    <citation type="submission" date="2020-06" db="EMBL/GenBank/DDBJ databases">
        <title>Actinomadura xiongansis sp. nov., isolated from soil of Baiyangdian.</title>
        <authorList>
            <person name="Zhang X."/>
        </authorList>
    </citation>
    <scope>NUCLEOTIDE SEQUENCE [LARGE SCALE GENOMIC DNA]</scope>
    <source>
        <strain evidence="1 2">HBUM206468</strain>
    </source>
</reference>
<dbReference type="Gene3D" id="2.50.20.20">
    <property type="match status" value="1"/>
</dbReference>
<dbReference type="Proteomes" id="UP000805614">
    <property type="component" value="Unassembled WGS sequence"/>
</dbReference>
<dbReference type="InterPro" id="IPR029046">
    <property type="entry name" value="LolA/LolB/LppX"/>
</dbReference>
<dbReference type="SUPFAM" id="SSF89392">
    <property type="entry name" value="Prokaryotic lipoproteins and lipoprotein localization factors"/>
    <property type="match status" value="1"/>
</dbReference>
<evidence type="ECO:0000313" key="2">
    <source>
        <dbReference type="Proteomes" id="UP000805614"/>
    </source>
</evidence>
<keyword evidence="2" id="KW-1185">Reference proteome</keyword>
<gene>
    <name evidence="1" type="ORF">HKK74_03255</name>
</gene>
<evidence type="ECO:0000313" key="1">
    <source>
        <dbReference type="EMBL" id="MBC6464515.1"/>
    </source>
</evidence>
<proteinExistence type="predicted"/>
<name>A0ABR7LJ25_9ACTN</name>
<dbReference type="EMBL" id="JABVEC010000002">
    <property type="protein sequence ID" value="MBC6464515.1"/>
    <property type="molecule type" value="Genomic_DNA"/>
</dbReference>
<evidence type="ECO:0008006" key="3">
    <source>
        <dbReference type="Google" id="ProtNLM"/>
    </source>
</evidence>
<protein>
    <recommendedName>
        <fullName evidence="3">LppX_LprAFG lipoprotein</fullName>
    </recommendedName>
</protein>
<dbReference type="PROSITE" id="PS51257">
    <property type="entry name" value="PROKAR_LIPOPROTEIN"/>
    <property type="match status" value="1"/>
</dbReference>
<dbReference type="RefSeq" id="WP_187241521.1">
    <property type="nucleotide sequence ID" value="NZ_BAAAOK010000055.1"/>
</dbReference>
<accession>A0ABR7LJ25</accession>
<sequence>MIRRSVAGTAVSVALALSVTGCLGEDSGGNAGAGKAVSLSAAQALIKTSQKTGEITSFKADLAMESSGTGDDNMKATGTMQYRLKPTLAFNMTFDQMTVGGESMAGMQTMLLGEAMYMKIPMLAEVGGGKPWMKLPLDAISKASGMNVDELLQQSQQMDPVQATKQLTASKDVREVGKETVNGVETTHFTGSYKVSEATAKLDPQKRAATEKAAREAGMDSMLFDLWVDGQQLPQKMVMKAGPGAKTPVTITVVYRDYGQPVTITAPPASEVGDFGDLLKGMPSPGTA</sequence>